<dbReference type="InterPro" id="IPR024775">
    <property type="entry name" value="DinB-like"/>
</dbReference>
<evidence type="ECO:0000259" key="1">
    <source>
        <dbReference type="Pfam" id="PF12867"/>
    </source>
</evidence>
<organism evidence="2 3">
    <name type="scientific">Candidatus Woykebacteria bacterium RBG_13_40_15</name>
    <dbReference type="NCBI Taxonomy" id="1802593"/>
    <lineage>
        <taxon>Bacteria</taxon>
        <taxon>Candidatus Woykeibacteriota</taxon>
    </lineage>
</organism>
<sequence length="158" mass="18442">MNSNVEEIRALMLQLLDVTQRKTRLARSGIDPERVVFNDIPIWRVRDVVGHIGVWNGEAAHSLRAHAMGGEYHCIESEMKYDEYNAAAVEERRAWNIDQVWAEYEASSNELKLFVETVPDENWNTDMLYPWNERGTVRKLIEIMMKHEVEHREIMSGG</sequence>
<dbReference type="SUPFAM" id="SSF109854">
    <property type="entry name" value="DinB/YfiT-like putative metalloenzymes"/>
    <property type="match status" value="1"/>
</dbReference>
<name>A0A1G1W852_9BACT</name>
<dbReference type="EMBL" id="MHCP01000021">
    <property type="protein sequence ID" value="OGY23801.1"/>
    <property type="molecule type" value="Genomic_DNA"/>
</dbReference>
<proteinExistence type="predicted"/>
<dbReference type="InterPro" id="IPR034660">
    <property type="entry name" value="DinB/YfiT-like"/>
</dbReference>
<dbReference type="Pfam" id="PF12867">
    <property type="entry name" value="DinB_2"/>
    <property type="match status" value="1"/>
</dbReference>
<evidence type="ECO:0000313" key="3">
    <source>
        <dbReference type="Proteomes" id="UP000176631"/>
    </source>
</evidence>
<dbReference type="AlphaFoldDB" id="A0A1G1W852"/>
<feature type="domain" description="DinB-like" evidence="1">
    <location>
        <begin position="24"/>
        <end position="155"/>
    </location>
</feature>
<dbReference type="Gene3D" id="1.20.120.450">
    <property type="entry name" value="dinb family like domain"/>
    <property type="match status" value="1"/>
</dbReference>
<reference evidence="2 3" key="1">
    <citation type="journal article" date="2016" name="Nat. Commun.">
        <title>Thousands of microbial genomes shed light on interconnected biogeochemical processes in an aquifer system.</title>
        <authorList>
            <person name="Anantharaman K."/>
            <person name="Brown C.T."/>
            <person name="Hug L.A."/>
            <person name="Sharon I."/>
            <person name="Castelle C.J."/>
            <person name="Probst A.J."/>
            <person name="Thomas B.C."/>
            <person name="Singh A."/>
            <person name="Wilkins M.J."/>
            <person name="Karaoz U."/>
            <person name="Brodie E.L."/>
            <person name="Williams K.H."/>
            <person name="Hubbard S.S."/>
            <person name="Banfield J.F."/>
        </authorList>
    </citation>
    <scope>NUCLEOTIDE SEQUENCE [LARGE SCALE GENOMIC DNA]</scope>
</reference>
<comment type="caution">
    <text evidence="2">The sequence shown here is derived from an EMBL/GenBank/DDBJ whole genome shotgun (WGS) entry which is preliminary data.</text>
</comment>
<evidence type="ECO:0000313" key="2">
    <source>
        <dbReference type="EMBL" id="OGY23801.1"/>
    </source>
</evidence>
<accession>A0A1G1W852</accession>
<dbReference type="Proteomes" id="UP000176631">
    <property type="component" value="Unassembled WGS sequence"/>
</dbReference>
<protein>
    <recommendedName>
        <fullName evidence="1">DinB-like domain-containing protein</fullName>
    </recommendedName>
</protein>
<gene>
    <name evidence="2" type="ORF">A2172_01830</name>
</gene>